<dbReference type="Gene3D" id="1.25.40.20">
    <property type="entry name" value="Ankyrin repeat-containing domain"/>
    <property type="match status" value="1"/>
</dbReference>
<accession>R7UE04</accession>
<dbReference type="HOGENOM" id="CLU_1177928_0_0_1"/>
<name>R7UE04_CAPTE</name>
<evidence type="ECO:0000313" key="6">
    <source>
        <dbReference type="Proteomes" id="UP000014760"/>
    </source>
</evidence>
<dbReference type="EnsemblMetazoa" id="CapteT194284">
    <property type="protein sequence ID" value="CapteP194284"/>
    <property type="gene ID" value="CapteG194284"/>
</dbReference>
<proteinExistence type="predicted"/>
<evidence type="ECO:0000313" key="5">
    <source>
        <dbReference type="EnsemblMetazoa" id="CapteP194284"/>
    </source>
</evidence>
<organism evidence="4">
    <name type="scientific">Capitella teleta</name>
    <name type="common">Polychaete worm</name>
    <dbReference type="NCBI Taxonomy" id="283909"/>
    <lineage>
        <taxon>Eukaryota</taxon>
        <taxon>Metazoa</taxon>
        <taxon>Spiralia</taxon>
        <taxon>Lophotrochozoa</taxon>
        <taxon>Annelida</taxon>
        <taxon>Polychaeta</taxon>
        <taxon>Sedentaria</taxon>
        <taxon>Scolecida</taxon>
        <taxon>Capitellidae</taxon>
        <taxon>Capitella</taxon>
    </lineage>
</organism>
<evidence type="ECO:0000313" key="4">
    <source>
        <dbReference type="EMBL" id="ELU04219.1"/>
    </source>
</evidence>
<keyword evidence="2 3" id="KW-0040">ANK repeat</keyword>
<dbReference type="InterPro" id="IPR036770">
    <property type="entry name" value="Ankyrin_rpt-contain_sf"/>
</dbReference>
<dbReference type="EMBL" id="KB302536">
    <property type="protein sequence ID" value="ELU04219.1"/>
    <property type="molecule type" value="Genomic_DNA"/>
</dbReference>
<dbReference type="AlphaFoldDB" id="R7UE04"/>
<evidence type="ECO:0000256" key="1">
    <source>
        <dbReference type="ARBA" id="ARBA00022737"/>
    </source>
</evidence>
<dbReference type="Proteomes" id="UP000014760">
    <property type="component" value="Unassembled WGS sequence"/>
</dbReference>
<dbReference type="InterPro" id="IPR050776">
    <property type="entry name" value="Ank_Repeat/CDKN_Inhibitor"/>
</dbReference>
<feature type="repeat" description="ANK" evidence="3">
    <location>
        <begin position="178"/>
        <end position="210"/>
    </location>
</feature>
<gene>
    <name evidence="4" type="ORF">CAPTEDRAFT_194284</name>
</gene>
<dbReference type="PROSITE" id="PS50088">
    <property type="entry name" value="ANK_REPEAT"/>
    <property type="match status" value="1"/>
</dbReference>
<feature type="non-terminal residue" evidence="4">
    <location>
        <position position="1"/>
    </location>
</feature>
<evidence type="ECO:0000256" key="3">
    <source>
        <dbReference type="PROSITE-ProRule" id="PRU00023"/>
    </source>
</evidence>
<keyword evidence="6" id="KW-1185">Reference proteome</keyword>
<reference evidence="4 6" key="2">
    <citation type="journal article" date="2013" name="Nature">
        <title>Insights into bilaterian evolution from three spiralian genomes.</title>
        <authorList>
            <person name="Simakov O."/>
            <person name="Marletaz F."/>
            <person name="Cho S.J."/>
            <person name="Edsinger-Gonzales E."/>
            <person name="Havlak P."/>
            <person name="Hellsten U."/>
            <person name="Kuo D.H."/>
            <person name="Larsson T."/>
            <person name="Lv J."/>
            <person name="Arendt D."/>
            <person name="Savage R."/>
            <person name="Osoegawa K."/>
            <person name="de Jong P."/>
            <person name="Grimwood J."/>
            <person name="Chapman J.A."/>
            <person name="Shapiro H."/>
            <person name="Aerts A."/>
            <person name="Otillar R.P."/>
            <person name="Terry A.Y."/>
            <person name="Boore J.L."/>
            <person name="Grigoriev I.V."/>
            <person name="Lindberg D.R."/>
            <person name="Seaver E.C."/>
            <person name="Weisblat D.A."/>
            <person name="Putnam N.H."/>
            <person name="Rokhsar D.S."/>
        </authorList>
    </citation>
    <scope>NUCLEOTIDE SEQUENCE</scope>
    <source>
        <strain evidence="4 6">I ESC-2004</strain>
    </source>
</reference>
<dbReference type="InterPro" id="IPR002110">
    <property type="entry name" value="Ankyrin_rpt"/>
</dbReference>
<evidence type="ECO:0000256" key="2">
    <source>
        <dbReference type="ARBA" id="ARBA00023043"/>
    </source>
</evidence>
<protein>
    <submittedName>
        <fullName evidence="4 5">Uncharacterized protein</fullName>
    </submittedName>
</protein>
<dbReference type="SUPFAM" id="SSF48403">
    <property type="entry name" value="Ankyrin repeat"/>
    <property type="match status" value="1"/>
</dbReference>
<dbReference type="EMBL" id="AMQN01044971">
    <property type="status" value="NOT_ANNOTATED_CDS"/>
    <property type="molecule type" value="Genomic_DNA"/>
</dbReference>
<dbReference type="PANTHER" id="PTHR24201:SF2">
    <property type="entry name" value="ANKYRIN REPEAT DOMAIN-CONTAINING PROTEIN 42"/>
    <property type="match status" value="1"/>
</dbReference>
<dbReference type="STRING" id="283909.R7UE04"/>
<reference evidence="5" key="3">
    <citation type="submission" date="2015-06" db="UniProtKB">
        <authorList>
            <consortium name="EnsemblMetazoa"/>
        </authorList>
    </citation>
    <scope>IDENTIFICATION</scope>
</reference>
<feature type="non-terminal residue" evidence="4">
    <location>
        <position position="236"/>
    </location>
</feature>
<dbReference type="Pfam" id="PF12796">
    <property type="entry name" value="Ank_2"/>
    <property type="match status" value="1"/>
</dbReference>
<dbReference type="GO" id="GO:0005634">
    <property type="term" value="C:nucleus"/>
    <property type="evidence" value="ECO:0007669"/>
    <property type="project" value="TreeGrafter"/>
</dbReference>
<reference evidence="6" key="1">
    <citation type="submission" date="2012-12" db="EMBL/GenBank/DDBJ databases">
        <authorList>
            <person name="Hellsten U."/>
            <person name="Grimwood J."/>
            <person name="Chapman J.A."/>
            <person name="Shapiro H."/>
            <person name="Aerts A."/>
            <person name="Otillar R.P."/>
            <person name="Terry A.Y."/>
            <person name="Boore J.L."/>
            <person name="Simakov O."/>
            <person name="Marletaz F."/>
            <person name="Cho S.-J."/>
            <person name="Edsinger-Gonzales E."/>
            <person name="Havlak P."/>
            <person name="Kuo D.-H."/>
            <person name="Larsson T."/>
            <person name="Lv J."/>
            <person name="Arendt D."/>
            <person name="Savage R."/>
            <person name="Osoegawa K."/>
            <person name="de Jong P."/>
            <person name="Lindberg D.R."/>
            <person name="Seaver E.C."/>
            <person name="Weisblat D.A."/>
            <person name="Putnam N.H."/>
            <person name="Grigoriev I.V."/>
            <person name="Rokhsar D.S."/>
        </authorList>
    </citation>
    <scope>NUCLEOTIDE SEQUENCE</scope>
    <source>
        <strain evidence="6">I ESC-2004</strain>
    </source>
</reference>
<keyword evidence="1" id="KW-0677">Repeat</keyword>
<sequence length="236" mass="26533">EIMKSIPQAAKNAYIVTKATWSQADNRREHKPSSYQLKTTLFVSCAKMLRNKEDVDGVSVAEWVRMIYDSKFDKCLDKLVPKLRHFNESVVNAKDDFDWTPANLIFAKFKVNVENSADLNRLYVELLTSFFESGLHPAEVDRHGASLLHYAAGTGSCGALEMLIKQCRHHALNSVDSFSSTPLHFAVAATQREATEILFKSEIDKNAKDCKGRTALDLAKLFGSENIMQLLDKDCN</sequence>
<dbReference type="PANTHER" id="PTHR24201">
    <property type="entry name" value="ANK_REP_REGION DOMAIN-CONTAINING PROTEIN"/>
    <property type="match status" value="1"/>
</dbReference>